<dbReference type="Proteomes" id="UP000050863">
    <property type="component" value="Unassembled WGS sequence"/>
</dbReference>
<keyword evidence="2" id="KW-1185">Reference proteome</keyword>
<evidence type="ECO:0000313" key="1">
    <source>
        <dbReference type="EMBL" id="KRR07279.1"/>
    </source>
</evidence>
<dbReference type="EMBL" id="LLXZ01000102">
    <property type="protein sequence ID" value="KRR07279.1"/>
    <property type="molecule type" value="Genomic_DNA"/>
</dbReference>
<dbReference type="Gene3D" id="1.10.1660.10">
    <property type="match status" value="1"/>
</dbReference>
<name>A0A0R3LMU8_9BRAD</name>
<accession>A0A0R3LMU8</accession>
<proteinExistence type="predicted"/>
<comment type="caution">
    <text evidence="1">The sequence shown here is derived from an EMBL/GenBank/DDBJ whole genome shotgun (WGS) entry which is preliminary data.</text>
</comment>
<reference evidence="1 2" key="1">
    <citation type="submission" date="2014-03" db="EMBL/GenBank/DDBJ databases">
        <title>Bradyrhizobium valentinum sp. nov., isolated from effective nodules of Lupinus mariae-josephae, a lupine endemic of basic-lime soils in Eastern Spain.</title>
        <authorList>
            <person name="Duran D."/>
            <person name="Rey L."/>
            <person name="Navarro A."/>
            <person name="Busquets A."/>
            <person name="Imperial J."/>
            <person name="Ruiz-Argueso T."/>
        </authorList>
    </citation>
    <scope>NUCLEOTIDE SEQUENCE [LARGE SCALE GENOMIC DNA]</scope>
    <source>
        <strain evidence="1 2">PAC68</strain>
    </source>
</reference>
<evidence type="ECO:0000313" key="2">
    <source>
        <dbReference type="Proteomes" id="UP000050863"/>
    </source>
</evidence>
<evidence type="ECO:0008006" key="3">
    <source>
        <dbReference type="Google" id="ProtNLM"/>
    </source>
</evidence>
<dbReference type="RefSeq" id="WP_057836295.1">
    <property type="nucleotide sequence ID" value="NZ_LLXZ01000102.1"/>
</dbReference>
<dbReference type="STRING" id="280332.CQ12_00335"/>
<protein>
    <recommendedName>
        <fullName evidence="3">MerR family transcriptional regulator</fullName>
    </recommendedName>
</protein>
<gene>
    <name evidence="1" type="ORF">CQ12_00335</name>
</gene>
<dbReference type="Pfam" id="PF13591">
    <property type="entry name" value="MerR_2"/>
    <property type="match status" value="1"/>
</dbReference>
<dbReference type="OrthoDB" id="9800876at2"/>
<dbReference type="AlphaFoldDB" id="A0A0R3LMU8"/>
<sequence length="95" mass="10875">MQMQQFIDRSHLDLPTLNAWIEAEWLVPIAAKRRLDFSDAELARVRLIQDLKADFGVNDEGISIVLHLLDQLHGLRCLVQDIQTMETLDRAKHGG</sequence>
<organism evidence="1 2">
    <name type="scientific">Bradyrhizobium jicamae</name>
    <dbReference type="NCBI Taxonomy" id="280332"/>
    <lineage>
        <taxon>Bacteria</taxon>
        <taxon>Pseudomonadati</taxon>
        <taxon>Pseudomonadota</taxon>
        <taxon>Alphaproteobacteria</taxon>
        <taxon>Hyphomicrobiales</taxon>
        <taxon>Nitrobacteraceae</taxon>
        <taxon>Bradyrhizobium</taxon>
    </lineage>
</organism>